<dbReference type="PANTHER" id="PTHR12993">
    <property type="entry name" value="N-ACETYLGLUCOSAMINYL-PHOSPHATIDYLINOSITOL DE-N-ACETYLASE-RELATED"/>
    <property type="match status" value="1"/>
</dbReference>
<dbReference type="EMBL" id="JAPJDO010000022">
    <property type="protein sequence ID" value="MCX2939297.1"/>
    <property type="molecule type" value="Genomic_DNA"/>
</dbReference>
<dbReference type="InterPro" id="IPR024078">
    <property type="entry name" value="LmbE-like_dom_sf"/>
</dbReference>
<dbReference type="Gene3D" id="3.40.50.10320">
    <property type="entry name" value="LmbE-like"/>
    <property type="match status" value="1"/>
</dbReference>
<keyword evidence="1" id="KW-0862">Zinc</keyword>
<proteinExistence type="predicted"/>
<dbReference type="Pfam" id="PF02585">
    <property type="entry name" value="PIG-L"/>
    <property type="match status" value="1"/>
</dbReference>
<gene>
    <name evidence="2" type="ORF">ORI27_21615</name>
</gene>
<sequence>MTPDTASNSSRFARVPLSERGTATEEWLPWQRGLPRLPLELCPGLVVVAPHPDDETLGFGAAALSIAARGVTVQTIIASDGGAAWPDLSVTERAKLERCRRNESRRAAAVLGLPQPTFLGLPDGGLADQESRLADILSTHLSARGAGTWCAATWRGDGHPDHEAVGRAAAVAVSRTDSVLVEYPVWMWHWARLGQAGIPWQHAARVVPDPDAAQRKRLATEVFQSQLVPGGANRDPVLPRHVLARLQSVGEVVFR</sequence>
<evidence type="ECO:0000313" key="3">
    <source>
        <dbReference type="Proteomes" id="UP001300745"/>
    </source>
</evidence>
<keyword evidence="3" id="KW-1185">Reference proteome</keyword>
<accession>A0ABT3SIU9</accession>
<dbReference type="PANTHER" id="PTHR12993:SF29">
    <property type="entry name" value="BLR3841 PROTEIN"/>
    <property type="match status" value="1"/>
</dbReference>
<evidence type="ECO:0000256" key="1">
    <source>
        <dbReference type="ARBA" id="ARBA00022833"/>
    </source>
</evidence>
<evidence type="ECO:0000313" key="2">
    <source>
        <dbReference type="EMBL" id="MCX2939297.1"/>
    </source>
</evidence>
<protein>
    <submittedName>
        <fullName evidence="2">PIG-L family deacetylase</fullName>
    </submittedName>
</protein>
<organism evidence="2 3">
    <name type="scientific">Mycobacterium pinniadriaticum</name>
    <dbReference type="NCBI Taxonomy" id="2994102"/>
    <lineage>
        <taxon>Bacteria</taxon>
        <taxon>Bacillati</taxon>
        <taxon>Actinomycetota</taxon>
        <taxon>Actinomycetes</taxon>
        <taxon>Mycobacteriales</taxon>
        <taxon>Mycobacteriaceae</taxon>
        <taxon>Mycobacterium</taxon>
    </lineage>
</organism>
<comment type="caution">
    <text evidence="2">The sequence shown here is derived from an EMBL/GenBank/DDBJ whole genome shotgun (WGS) entry which is preliminary data.</text>
</comment>
<dbReference type="SUPFAM" id="SSF102588">
    <property type="entry name" value="LmbE-like"/>
    <property type="match status" value="1"/>
</dbReference>
<reference evidence="2 3" key="1">
    <citation type="submission" date="2022-11" db="EMBL/GenBank/DDBJ databases">
        <title>Mycobacterium sp. nov.</title>
        <authorList>
            <person name="Papic B."/>
            <person name="Spicic S."/>
            <person name="Duvnjak S."/>
        </authorList>
    </citation>
    <scope>NUCLEOTIDE SEQUENCE [LARGE SCALE GENOMIC DNA]</scope>
    <source>
        <strain evidence="2 3">CVI_P4</strain>
    </source>
</reference>
<dbReference type="RefSeq" id="WP_265999095.1">
    <property type="nucleotide sequence ID" value="NZ_JAPJDN010000022.1"/>
</dbReference>
<dbReference type="InterPro" id="IPR003737">
    <property type="entry name" value="GlcNAc_PI_deacetylase-related"/>
</dbReference>
<name>A0ABT3SIU9_9MYCO</name>
<dbReference type="Proteomes" id="UP001300745">
    <property type="component" value="Unassembled WGS sequence"/>
</dbReference>